<evidence type="ECO:0000313" key="9">
    <source>
        <dbReference type="Proteomes" id="UP001162164"/>
    </source>
</evidence>
<evidence type="ECO:0000259" key="7">
    <source>
        <dbReference type="Pfam" id="PF03834"/>
    </source>
</evidence>
<keyword evidence="9" id="KW-1185">Reference proteome</keyword>
<comment type="subcellular location">
    <subcellularLocation>
        <location evidence="1">Nucleus</location>
    </subcellularLocation>
</comment>
<dbReference type="InterPro" id="IPR004579">
    <property type="entry name" value="ERCC1/RAD10/SWI10"/>
</dbReference>
<dbReference type="PANTHER" id="PTHR12749">
    <property type="entry name" value="EXCISION REPAIR CROSS-COMPLEMENTING 1 ERCC1"/>
    <property type="match status" value="1"/>
</dbReference>
<feature type="non-terminal residue" evidence="8">
    <location>
        <position position="111"/>
    </location>
</feature>
<reference evidence="8" key="1">
    <citation type="journal article" date="2023" name="Insect Mol. Biol.">
        <title>Genome sequencing provides insights into the evolution of gene families encoding plant cell wall-degrading enzymes in longhorned beetles.</title>
        <authorList>
            <person name="Shin N.R."/>
            <person name="Okamura Y."/>
            <person name="Kirsch R."/>
            <person name="Pauchet Y."/>
        </authorList>
    </citation>
    <scope>NUCLEOTIDE SEQUENCE</scope>
    <source>
        <strain evidence="8">MMC_N1</strain>
    </source>
</reference>
<feature type="domain" description="ERCC1-like central" evidence="7">
    <location>
        <begin position="27"/>
        <end position="93"/>
    </location>
</feature>
<dbReference type="Proteomes" id="UP001162164">
    <property type="component" value="Unassembled WGS sequence"/>
</dbReference>
<evidence type="ECO:0000256" key="3">
    <source>
        <dbReference type="ARBA" id="ARBA00022763"/>
    </source>
</evidence>
<keyword evidence="3" id="KW-0227">DNA damage</keyword>
<evidence type="ECO:0000256" key="6">
    <source>
        <dbReference type="ARBA" id="ARBA00023242"/>
    </source>
</evidence>
<organism evidence="8 9">
    <name type="scientific">Molorchus minor</name>
    <dbReference type="NCBI Taxonomy" id="1323400"/>
    <lineage>
        <taxon>Eukaryota</taxon>
        <taxon>Metazoa</taxon>
        <taxon>Ecdysozoa</taxon>
        <taxon>Arthropoda</taxon>
        <taxon>Hexapoda</taxon>
        <taxon>Insecta</taxon>
        <taxon>Pterygota</taxon>
        <taxon>Neoptera</taxon>
        <taxon>Endopterygota</taxon>
        <taxon>Coleoptera</taxon>
        <taxon>Polyphaga</taxon>
        <taxon>Cucujiformia</taxon>
        <taxon>Chrysomeloidea</taxon>
        <taxon>Cerambycidae</taxon>
        <taxon>Lamiinae</taxon>
        <taxon>Monochamini</taxon>
        <taxon>Molorchus</taxon>
    </lineage>
</organism>
<evidence type="ECO:0000256" key="4">
    <source>
        <dbReference type="ARBA" id="ARBA00023125"/>
    </source>
</evidence>
<evidence type="ECO:0000256" key="5">
    <source>
        <dbReference type="ARBA" id="ARBA00023204"/>
    </source>
</evidence>
<dbReference type="Pfam" id="PF03834">
    <property type="entry name" value="Rad10"/>
    <property type="match status" value="1"/>
</dbReference>
<dbReference type="SUPFAM" id="SSF52980">
    <property type="entry name" value="Restriction endonuclease-like"/>
    <property type="match status" value="1"/>
</dbReference>
<dbReference type="InterPro" id="IPR011335">
    <property type="entry name" value="Restrct_endonuc-II-like"/>
</dbReference>
<dbReference type="EMBL" id="JAPWTJ010000729">
    <property type="protein sequence ID" value="KAJ8976076.1"/>
    <property type="molecule type" value="Genomic_DNA"/>
</dbReference>
<comment type="similarity">
    <text evidence="2">Belongs to the ERCC1/RAD10/SWI10 family.</text>
</comment>
<dbReference type="InterPro" id="IPR047260">
    <property type="entry name" value="ERCC1-like_central_dom"/>
</dbReference>
<keyword evidence="4" id="KW-0238">DNA-binding</keyword>
<evidence type="ECO:0000313" key="8">
    <source>
        <dbReference type="EMBL" id="KAJ8976076.1"/>
    </source>
</evidence>
<evidence type="ECO:0000256" key="1">
    <source>
        <dbReference type="ARBA" id="ARBA00004123"/>
    </source>
</evidence>
<feature type="non-terminal residue" evidence="8">
    <location>
        <position position="1"/>
    </location>
</feature>
<dbReference type="PANTHER" id="PTHR12749:SF0">
    <property type="entry name" value="DNA EXCISION REPAIR PROTEIN ERCC-1"/>
    <property type="match status" value="1"/>
</dbReference>
<sequence length="111" mass="12607">TASAAKVTEIESTTISGTANSGKTHCLQVNPKQRGNPFNVPWEYDDIVPDYQMGQRVCALFLSLRYHNLNPDYIHERLKRLGNMYMLRVLLIQLVQALTTIRPVNKTDAMT</sequence>
<proteinExistence type="inferred from homology"/>
<keyword evidence="5" id="KW-0234">DNA repair</keyword>
<name>A0ABQ9JDN2_9CUCU</name>
<gene>
    <name evidence="8" type="ORF">NQ317_005533</name>
</gene>
<dbReference type="Gene3D" id="3.40.50.10130">
    <property type="match status" value="1"/>
</dbReference>
<dbReference type="NCBIfam" id="TIGR00597">
    <property type="entry name" value="rad10"/>
    <property type="match status" value="1"/>
</dbReference>
<keyword evidence="6" id="KW-0539">Nucleus</keyword>
<comment type="caution">
    <text evidence="8">The sequence shown here is derived from an EMBL/GenBank/DDBJ whole genome shotgun (WGS) entry which is preliminary data.</text>
</comment>
<evidence type="ECO:0000256" key="2">
    <source>
        <dbReference type="ARBA" id="ARBA00008283"/>
    </source>
</evidence>
<accession>A0ABQ9JDN2</accession>
<protein>
    <recommendedName>
        <fullName evidence="7">ERCC1-like central domain-containing protein</fullName>
    </recommendedName>
</protein>